<dbReference type="EMBL" id="CP001715">
    <property type="protein sequence ID" value="ACV37559.1"/>
    <property type="molecule type" value="Genomic_DNA"/>
</dbReference>
<dbReference type="STRING" id="522306.CAP2UW1_4323"/>
<evidence type="ECO:0000313" key="1">
    <source>
        <dbReference type="EMBL" id="ACV37559.1"/>
    </source>
</evidence>
<dbReference type="eggNOG" id="COG3313">
    <property type="taxonomic scope" value="Bacteria"/>
</dbReference>
<reference evidence="1" key="1">
    <citation type="submission" date="2009-08" db="EMBL/GenBank/DDBJ databases">
        <authorList>
            <consortium name="US DOE Joint Genome Institute"/>
            <person name="Lucas S."/>
            <person name="Copeland A."/>
            <person name="Lapidus A."/>
            <person name="Glavina del Rio T."/>
            <person name="Dalin E."/>
            <person name="Tice H."/>
            <person name="Bruce D."/>
            <person name="Barry K."/>
            <person name="Pitluck S."/>
            <person name="Lowry S."/>
            <person name="Larimer F."/>
            <person name="Land M."/>
            <person name="Hauser L."/>
            <person name="Kyrpides N."/>
            <person name="Ivanova N."/>
            <person name="McMahon K.D."/>
            <person name="Hugenholtz P."/>
        </authorList>
    </citation>
    <scope>NUCLEOTIDE SEQUENCE</scope>
    <source>
        <strain evidence="1">UW-1</strain>
    </source>
</reference>
<dbReference type="AlphaFoldDB" id="C7RQF2"/>
<dbReference type="KEGG" id="app:CAP2UW1_4323"/>
<accession>C7RQF2</accession>
<gene>
    <name evidence="1" type="ordered locus">CAP2UW1_4323</name>
</gene>
<dbReference type="HOGENOM" id="CLU_2875316_0_0_4"/>
<proteinExistence type="predicted"/>
<sequence length="63" mass="6531">MPMNEDDYLCVGICMADPDSGYCLGCGRPPLPVSEASQGIVAEEVRPLRVYDAGPDGDSPGSG</sequence>
<name>C7RQF2_ACCRE</name>
<organism evidence="1">
    <name type="scientific">Accumulibacter regalis</name>
    <dbReference type="NCBI Taxonomy" id="522306"/>
    <lineage>
        <taxon>Bacteria</taxon>
        <taxon>Pseudomonadati</taxon>
        <taxon>Pseudomonadota</taxon>
        <taxon>Betaproteobacteria</taxon>
        <taxon>Candidatus Accumulibacter</taxon>
    </lineage>
</organism>
<evidence type="ECO:0008006" key="2">
    <source>
        <dbReference type="Google" id="ProtNLM"/>
    </source>
</evidence>
<reference evidence="1" key="2">
    <citation type="submission" date="2009-09" db="EMBL/GenBank/DDBJ databases">
        <title>Complete sequence of chromosome of Candidatus Accumulibacter phosphatis clade IIA str. UW-1.</title>
        <authorList>
            <consortium name="US DOE Joint Genome Institute"/>
            <person name="Martin H.G."/>
            <person name="Ivanova N."/>
            <person name="Kunin V."/>
            <person name="Warnecke F."/>
            <person name="Barry K."/>
            <person name="He S."/>
            <person name="Salamov A."/>
            <person name="Szeto E."/>
            <person name="Dalin E."/>
            <person name="Pangilinan J.L."/>
            <person name="Lapidus A."/>
            <person name="Lowry S."/>
            <person name="Kyrpides N.C."/>
            <person name="McMahon K.D."/>
            <person name="Hugenholtz P."/>
        </authorList>
    </citation>
    <scope>NUCLEOTIDE SEQUENCE [LARGE SCALE GENOMIC DNA]</scope>
    <source>
        <strain evidence="1">UW-1</strain>
    </source>
</reference>
<protein>
    <recommendedName>
        <fullName evidence="2">DUF1289 domain-containing protein</fullName>
    </recommendedName>
</protein>